<proteinExistence type="predicted"/>
<feature type="signal peptide" evidence="11">
    <location>
        <begin position="1"/>
        <end position="32"/>
    </location>
</feature>
<keyword evidence="5" id="KW-0735">Signal-anchor</keyword>
<protein>
    <recommendedName>
        <fullName evidence="12">Fringe-like glycosyltransferase domain-containing protein</fullName>
    </recommendedName>
</protein>
<keyword evidence="14" id="KW-1185">Reference proteome</keyword>
<feature type="coiled-coil region" evidence="9">
    <location>
        <begin position="203"/>
        <end position="230"/>
    </location>
</feature>
<dbReference type="Pfam" id="PF02434">
    <property type="entry name" value="Fringe"/>
    <property type="match status" value="1"/>
</dbReference>
<evidence type="ECO:0000313" key="14">
    <source>
        <dbReference type="Proteomes" id="UP000462212"/>
    </source>
</evidence>
<accession>A0A8H8UEP7</accession>
<feature type="chain" id="PRO_5034320165" description="Fringe-like glycosyltransferase domain-containing protein" evidence="11">
    <location>
        <begin position="33"/>
        <end position="513"/>
    </location>
</feature>
<organism evidence="13 14">
    <name type="scientific">Lachnellula subtilissima</name>
    <dbReference type="NCBI Taxonomy" id="602034"/>
    <lineage>
        <taxon>Eukaryota</taxon>
        <taxon>Fungi</taxon>
        <taxon>Dikarya</taxon>
        <taxon>Ascomycota</taxon>
        <taxon>Pezizomycotina</taxon>
        <taxon>Leotiomycetes</taxon>
        <taxon>Helotiales</taxon>
        <taxon>Lachnaceae</taxon>
        <taxon>Lachnellula</taxon>
    </lineage>
</organism>
<dbReference type="InterPro" id="IPR003378">
    <property type="entry name" value="Fringe-like_glycosylTrfase"/>
</dbReference>
<dbReference type="Proteomes" id="UP000462212">
    <property type="component" value="Unassembled WGS sequence"/>
</dbReference>
<evidence type="ECO:0000256" key="11">
    <source>
        <dbReference type="SAM" id="SignalP"/>
    </source>
</evidence>
<dbReference type="Gene3D" id="3.90.550.50">
    <property type="match status" value="1"/>
</dbReference>
<comment type="caution">
    <text evidence="13">The sequence shown here is derived from an EMBL/GenBank/DDBJ whole genome shotgun (WGS) entry which is preliminary data.</text>
</comment>
<gene>
    <name evidence="13" type="ORF">LSUB1_G003005</name>
</gene>
<evidence type="ECO:0000313" key="13">
    <source>
        <dbReference type="EMBL" id="TVY41361.1"/>
    </source>
</evidence>
<name>A0A8H8UEP7_9HELO</name>
<reference evidence="13 14" key="1">
    <citation type="submission" date="2018-05" db="EMBL/GenBank/DDBJ databases">
        <title>Genome sequencing and assembly of the regulated plant pathogen Lachnellula willkommii and related sister species for the development of diagnostic species identification markers.</title>
        <authorList>
            <person name="Giroux E."/>
            <person name="Bilodeau G."/>
        </authorList>
    </citation>
    <scope>NUCLEOTIDE SEQUENCE [LARGE SCALE GENOMIC DNA]</scope>
    <source>
        <strain evidence="13 14">CBS 197.66</strain>
    </source>
</reference>
<evidence type="ECO:0000256" key="3">
    <source>
        <dbReference type="ARBA" id="ARBA00022679"/>
    </source>
</evidence>
<comment type="subcellular location">
    <subcellularLocation>
        <location evidence="8">Endomembrane system</location>
        <topology evidence="8">Single-pass membrane protein</topology>
    </subcellularLocation>
    <subcellularLocation>
        <location evidence="1">Membrane</location>
        <topology evidence="1">Single-pass type II membrane protein</topology>
    </subcellularLocation>
</comment>
<dbReference type="EMBL" id="QGMJ01000140">
    <property type="protein sequence ID" value="TVY41361.1"/>
    <property type="molecule type" value="Genomic_DNA"/>
</dbReference>
<dbReference type="OrthoDB" id="414175at2759"/>
<keyword evidence="4" id="KW-0812">Transmembrane</keyword>
<evidence type="ECO:0000259" key="12">
    <source>
        <dbReference type="Pfam" id="PF02434"/>
    </source>
</evidence>
<keyword evidence="3" id="KW-0808">Transferase</keyword>
<keyword evidence="7" id="KW-0472">Membrane</keyword>
<evidence type="ECO:0000256" key="9">
    <source>
        <dbReference type="SAM" id="Coils"/>
    </source>
</evidence>
<keyword evidence="2" id="KW-0328">Glycosyltransferase</keyword>
<evidence type="ECO:0000256" key="4">
    <source>
        <dbReference type="ARBA" id="ARBA00022692"/>
    </source>
</evidence>
<feature type="compositionally biased region" description="Basic and acidic residues" evidence="10">
    <location>
        <begin position="64"/>
        <end position="78"/>
    </location>
</feature>
<evidence type="ECO:0000256" key="7">
    <source>
        <dbReference type="ARBA" id="ARBA00023136"/>
    </source>
</evidence>
<dbReference type="GO" id="GO:0016757">
    <property type="term" value="F:glycosyltransferase activity"/>
    <property type="evidence" value="ECO:0007669"/>
    <property type="project" value="UniProtKB-KW"/>
</dbReference>
<keyword evidence="9" id="KW-0175">Coiled coil</keyword>
<dbReference type="PANTHER" id="PTHR10811">
    <property type="entry name" value="FRINGE-RELATED"/>
    <property type="match status" value="1"/>
</dbReference>
<keyword evidence="6" id="KW-1133">Transmembrane helix</keyword>
<evidence type="ECO:0000256" key="10">
    <source>
        <dbReference type="SAM" id="MobiDB-lite"/>
    </source>
</evidence>
<feature type="region of interest" description="Disordered" evidence="10">
    <location>
        <begin position="57"/>
        <end position="83"/>
    </location>
</feature>
<evidence type="ECO:0000256" key="8">
    <source>
        <dbReference type="ARBA" id="ARBA00037847"/>
    </source>
</evidence>
<evidence type="ECO:0000256" key="5">
    <source>
        <dbReference type="ARBA" id="ARBA00022968"/>
    </source>
</evidence>
<evidence type="ECO:0000256" key="6">
    <source>
        <dbReference type="ARBA" id="ARBA00022989"/>
    </source>
</evidence>
<sequence length="513" mass="57702">MGALSVFALSRSRRSLSLVSLALCILATLVLLQHDEEGSFLRPARWDLHDILRPQPESKTQSFDAKKPTPPDAQREPVPEPPIQPQIMDLTHLAKYELTPSFTYSRRTIIPKASNGKRETLTKMEGEYLFNTPQILDEEAVWNRSTSIDSFPPLTLHVPSSPEVDTSIISFGIATSASRLPEAFPNLEHWLSNTSSSIHVAVSDAQENELAELQSQLEHLNIKATLANSSLFFSNAYFSLVKELYDARTEKTEWLVLIDDDTFIPSLPTLLTHLNNAYDSSQELIISAASDNMDQIRIFGIQPYGGGGIFISVPLARILTQPEVWDSCMSSESEQGDQIFNECLDAHSPVRPTFDLGLNQMDIHGGFAEPAGYFENGRQMLTIHHWRSWFHIDMPAVATVSKACGDEGILMRWLFEGDVVLSNGYSIAEYPRGISETDLQGVELTWSDDVWKFMHHIGPLREKMGRDQKRSFGMAETVVLEEGVRQTYLEKAEEIGMKKVGMDRVVELLWLFD</sequence>
<dbReference type="AlphaFoldDB" id="A0A8H8UEP7"/>
<dbReference type="GO" id="GO:0012505">
    <property type="term" value="C:endomembrane system"/>
    <property type="evidence" value="ECO:0007669"/>
    <property type="project" value="UniProtKB-SubCell"/>
</dbReference>
<evidence type="ECO:0000256" key="1">
    <source>
        <dbReference type="ARBA" id="ARBA00004606"/>
    </source>
</evidence>
<keyword evidence="11" id="KW-0732">Signal</keyword>
<dbReference type="GO" id="GO:0016020">
    <property type="term" value="C:membrane"/>
    <property type="evidence" value="ECO:0007669"/>
    <property type="project" value="UniProtKB-SubCell"/>
</dbReference>
<feature type="domain" description="Fringe-like glycosyltransferase" evidence="12">
    <location>
        <begin position="199"/>
        <end position="332"/>
    </location>
</feature>
<evidence type="ECO:0000256" key="2">
    <source>
        <dbReference type="ARBA" id="ARBA00022676"/>
    </source>
</evidence>